<dbReference type="InterPro" id="IPR029488">
    <property type="entry name" value="Hmw/CFAP97"/>
</dbReference>
<accession>A0AAV6UMP5</accession>
<feature type="region of interest" description="Disordered" evidence="2">
    <location>
        <begin position="365"/>
        <end position="420"/>
    </location>
</feature>
<sequence>MSLRVGLGASQADLDVQGEIDFDFFEESDASNNSKESVSKTLTPSVILDSKGHSSKLSSENLENGSKINESNEAELEQKAMNIPESSNNYNKPMITVSCDDATGVVKKTTIETVIPTPYTYKDNKCGKLLSGPIKNNKILNSPRFKSKAFKEDNEISDDSSLSSMSDSTLSTESEDSFELDGSDSITDVSPLPSPYTCDTPDERKLDQKPSLEEAKKDGVKFNEEVEKKSCEKCDTIDFRELVKAMNRLQMKQNSRSISTCSGRCSSPVLTHKAKCRKNLSFTNEEVRKIDSDNQNLLKKIVAQQNRTKAPSAASVHIRPSSAVNRQRQQRQIELENLALLKRLETTKPSKNLSRSHLLRDFDRRSSGVLSRAPSSRSSYPSSTKSSNRTSGRSSAISIKSSNTFCHSPSSQASSITDRK</sequence>
<dbReference type="EMBL" id="JAFNEN010000325">
    <property type="protein sequence ID" value="KAG8185715.1"/>
    <property type="molecule type" value="Genomic_DNA"/>
</dbReference>
<dbReference type="Pfam" id="PF13879">
    <property type="entry name" value="Hmw_CFAP97"/>
    <property type="match status" value="1"/>
</dbReference>
<feature type="compositionally biased region" description="Low complexity" evidence="2">
    <location>
        <begin position="367"/>
        <end position="402"/>
    </location>
</feature>
<protein>
    <recommendedName>
        <fullName evidence="5">Cilia- and flagella-associated protein 97</fullName>
    </recommendedName>
</protein>
<dbReference type="GO" id="GO:0007283">
    <property type="term" value="P:spermatogenesis"/>
    <property type="evidence" value="ECO:0007669"/>
    <property type="project" value="TreeGrafter"/>
</dbReference>
<evidence type="ECO:0000256" key="1">
    <source>
        <dbReference type="ARBA" id="ARBA00008315"/>
    </source>
</evidence>
<proteinExistence type="inferred from homology"/>
<evidence type="ECO:0008006" key="5">
    <source>
        <dbReference type="Google" id="ProtNLM"/>
    </source>
</evidence>
<feature type="compositionally biased region" description="Low complexity" evidence="2">
    <location>
        <begin position="159"/>
        <end position="172"/>
    </location>
</feature>
<evidence type="ECO:0000313" key="3">
    <source>
        <dbReference type="EMBL" id="KAG8185715.1"/>
    </source>
</evidence>
<dbReference type="Proteomes" id="UP000827092">
    <property type="component" value="Unassembled WGS sequence"/>
</dbReference>
<dbReference type="AlphaFoldDB" id="A0AAV6UMP5"/>
<comment type="caution">
    <text evidence="3">The sequence shown here is derived from an EMBL/GenBank/DDBJ whole genome shotgun (WGS) entry which is preliminary data.</text>
</comment>
<feature type="compositionally biased region" description="Polar residues" evidence="2">
    <location>
        <begin position="55"/>
        <end position="71"/>
    </location>
</feature>
<feature type="compositionally biased region" description="Polar residues" evidence="2">
    <location>
        <begin position="403"/>
        <end position="420"/>
    </location>
</feature>
<evidence type="ECO:0000256" key="2">
    <source>
        <dbReference type="SAM" id="MobiDB-lite"/>
    </source>
</evidence>
<comment type="similarity">
    <text evidence="1">Belongs to the CFAP97 family.</text>
</comment>
<organism evidence="3 4">
    <name type="scientific">Oedothorax gibbosus</name>
    <dbReference type="NCBI Taxonomy" id="931172"/>
    <lineage>
        <taxon>Eukaryota</taxon>
        <taxon>Metazoa</taxon>
        <taxon>Ecdysozoa</taxon>
        <taxon>Arthropoda</taxon>
        <taxon>Chelicerata</taxon>
        <taxon>Arachnida</taxon>
        <taxon>Araneae</taxon>
        <taxon>Araneomorphae</taxon>
        <taxon>Entelegynae</taxon>
        <taxon>Araneoidea</taxon>
        <taxon>Linyphiidae</taxon>
        <taxon>Erigoninae</taxon>
        <taxon>Oedothorax</taxon>
    </lineage>
</organism>
<gene>
    <name evidence="3" type="ORF">JTE90_000704</name>
</gene>
<feature type="region of interest" description="Disordered" evidence="2">
    <location>
        <begin position="150"/>
        <end position="213"/>
    </location>
</feature>
<dbReference type="PANTHER" id="PTHR23035:SF1">
    <property type="entry name" value="CILIA- AND FLAGELLA-ASSOCIATED PROTEIN 97"/>
    <property type="match status" value="1"/>
</dbReference>
<feature type="compositionally biased region" description="Polar residues" evidence="2">
    <location>
        <begin position="30"/>
        <end position="44"/>
    </location>
</feature>
<feature type="compositionally biased region" description="Acidic residues" evidence="2">
    <location>
        <begin position="173"/>
        <end position="182"/>
    </location>
</feature>
<feature type="compositionally biased region" description="Basic and acidic residues" evidence="2">
    <location>
        <begin position="201"/>
        <end position="213"/>
    </location>
</feature>
<dbReference type="InterPro" id="IPR038791">
    <property type="entry name" value="Cfap97/Hemingway"/>
</dbReference>
<name>A0AAV6UMP5_9ARAC</name>
<keyword evidence="4" id="KW-1185">Reference proteome</keyword>
<feature type="region of interest" description="Disordered" evidence="2">
    <location>
        <begin position="26"/>
        <end position="74"/>
    </location>
</feature>
<evidence type="ECO:0000313" key="4">
    <source>
        <dbReference type="Proteomes" id="UP000827092"/>
    </source>
</evidence>
<reference evidence="3 4" key="1">
    <citation type="journal article" date="2022" name="Nat. Ecol. Evol.">
        <title>A masculinizing supergene underlies an exaggerated male reproductive morph in a spider.</title>
        <authorList>
            <person name="Hendrickx F."/>
            <person name="De Corte Z."/>
            <person name="Sonet G."/>
            <person name="Van Belleghem S.M."/>
            <person name="Kostlbacher S."/>
            <person name="Vangestel C."/>
        </authorList>
    </citation>
    <scope>NUCLEOTIDE SEQUENCE [LARGE SCALE GENOMIC DNA]</scope>
    <source>
        <strain evidence="3">W744_W776</strain>
    </source>
</reference>
<feature type="region of interest" description="Disordered" evidence="2">
    <location>
        <begin position="305"/>
        <end position="329"/>
    </location>
</feature>
<dbReference type="PANTHER" id="PTHR23035">
    <property type="entry name" value="CILIA- AND FLAGELLA-ASSOCIATED PROTEIN 97-RELATED"/>
    <property type="match status" value="1"/>
</dbReference>